<dbReference type="InterPro" id="IPR013120">
    <property type="entry name" value="FAR_NAD-bd"/>
</dbReference>
<dbReference type="KEGG" id="ela:UCREL1_81"/>
<dbReference type="SUPFAM" id="SSF47336">
    <property type="entry name" value="ACP-like"/>
    <property type="match status" value="1"/>
</dbReference>
<evidence type="ECO:0000256" key="1">
    <source>
        <dbReference type="ARBA" id="ARBA00022450"/>
    </source>
</evidence>
<dbReference type="InterPro" id="IPR051414">
    <property type="entry name" value="Adenylate-forming_Reductase"/>
</dbReference>
<keyword evidence="2" id="KW-0597">Phosphoprotein</keyword>
<dbReference type="Gene3D" id="3.40.50.12780">
    <property type="entry name" value="N-terminal domain of ligase-like"/>
    <property type="match status" value="1"/>
</dbReference>
<evidence type="ECO:0000259" key="3">
    <source>
        <dbReference type="PROSITE" id="PS50075"/>
    </source>
</evidence>
<dbReference type="Gene3D" id="3.40.50.720">
    <property type="entry name" value="NAD(P)-binding Rossmann-like Domain"/>
    <property type="match status" value="1"/>
</dbReference>
<organism evidence="4 5">
    <name type="scientific">Eutypa lata (strain UCR-EL1)</name>
    <name type="common">Grapevine dieback disease fungus</name>
    <name type="synonym">Eutypa armeniacae</name>
    <dbReference type="NCBI Taxonomy" id="1287681"/>
    <lineage>
        <taxon>Eukaryota</taxon>
        <taxon>Fungi</taxon>
        <taxon>Dikarya</taxon>
        <taxon>Ascomycota</taxon>
        <taxon>Pezizomycotina</taxon>
        <taxon>Sordariomycetes</taxon>
        <taxon>Xylariomycetidae</taxon>
        <taxon>Xylariales</taxon>
        <taxon>Diatrypaceae</taxon>
        <taxon>Eutypa</taxon>
    </lineage>
</organism>
<dbReference type="HOGENOM" id="CLU_002220_0_0_1"/>
<proteinExistence type="predicted"/>
<reference evidence="5" key="1">
    <citation type="journal article" date="2013" name="Genome Announc.">
        <title>Draft genome sequence of the grapevine dieback fungus Eutypa lata UCR-EL1.</title>
        <authorList>
            <person name="Blanco-Ulate B."/>
            <person name="Rolshausen P.E."/>
            <person name="Cantu D."/>
        </authorList>
    </citation>
    <scope>NUCLEOTIDE SEQUENCE [LARGE SCALE GENOMIC DNA]</scope>
    <source>
        <strain evidence="5">UCR-EL1</strain>
    </source>
</reference>
<dbReference type="InterPro" id="IPR009081">
    <property type="entry name" value="PP-bd_ACP"/>
</dbReference>
<dbReference type="PANTHER" id="PTHR43439:SF2">
    <property type="entry name" value="ENZYME, PUTATIVE (JCVI)-RELATED"/>
    <property type="match status" value="1"/>
</dbReference>
<dbReference type="InterPro" id="IPR006162">
    <property type="entry name" value="Ppantetheine_attach_site"/>
</dbReference>
<accession>M7T875</accession>
<dbReference type="PROSITE" id="PS50075">
    <property type="entry name" value="CARRIER"/>
    <property type="match status" value="1"/>
</dbReference>
<dbReference type="SUPFAM" id="SSF56801">
    <property type="entry name" value="Acetyl-CoA synthetase-like"/>
    <property type="match status" value="1"/>
</dbReference>
<gene>
    <name evidence="4" type="ORF">UCREL1_81</name>
</gene>
<keyword evidence="1" id="KW-0596">Phosphopantetheine</keyword>
<dbReference type="Pfam" id="PF07993">
    <property type="entry name" value="NAD_binding_4"/>
    <property type="match status" value="1"/>
</dbReference>
<keyword evidence="5" id="KW-1185">Reference proteome</keyword>
<protein>
    <submittedName>
        <fullName evidence="4">Putative nonribosomal peptide protein</fullName>
    </submittedName>
</protein>
<sequence length="781" mass="86202">MIPDGALLKSIMTHQKLRALLLPPAVIDQILHEPEGISYFKPLDFVTYGGAPMKQSTAEQLLKVVQIGTPYGSTESYPLPELIPADPEDWEWHEFNPILKHEMELYDADEGTYELVLIADEGSKQTSAVYHNLPGIGRFHTKDLWTRHPEKHQLFKFYGRRDDIIVLSNGEKFNPVPFETHVQAHPLLKGALVTGSRKTQAALLIEPKEPLDEEKAAKLIEEINPLIEESNALLPGQGRIHRGKIICALPDKPFRRTGKGTVVRKLTEDAYLDEIEKLYSVASNGSVEVDLKPTLRPLYESATVDEFMRRIISASFPAGATIGGDEDFFAYGLDSIQTIEIISNLKRNIQAQVSKPAAWISPRTIFYNPTINDLSRLVRAFLNEGTVPGAGSSNDRARTVDGIVESYVESLPGKLAVQPEGPGTPSVIALIGSTGYLGSHLIANLLRIPTVSRIYCLNRSRNSQAQEKQEKALREIDESLASLFGKLKYCTVELGKPKLGMADDDYQKVASEVDVIVYNAWRLDFGLSIRSFEPFLRATRDVVDLARSNSRNAHIVFVSSLSSVGKMATKTKVPEAPIDDALAAFSIGYGQSKHAAERILTAANRISGIPVSIARVCQIGGPTGPGKWADQPWISGLARTAKTVECIPSHVAVVDWLAVDTAAEMLRDFIIRPTAQEAQFYHISHPEPLGWDSVVDVLSGLLNVTKVVSLREWVGTLRLKEAKAATASTMPALTMLDFFEELGDGVENSTYDTARAVSNFHGKMHVLNRALLESWLQSWDL</sequence>
<dbReference type="eggNOG" id="KOG1178">
    <property type="taxonomic scope" value="Eukaryota"/>
</dbReference>
<feature type="domain" description="Carrier" evidence="3">
    <location>
        <begin position="299"/>
        <end position="382"/>
    </location>
</feature>
<evidence type="ECO:0000313" key="5">
    <source>
        <dbReference type="Proteomes" id="UP000012174"/>
    </source>
</evidence>
<dbReference type="PROSITE" id="PS00012">
    <property type="entry name" value="PHOSPHOPANTETHEINE"/>
    <property type="match status" value="1"/>
</dbReference>
<dbReference type="OMA" id="ECQLLTT"/>
<dbReference type="OrthoDB" id="429813at2759"/>
<dbReference type="PANTHER" id="PTHR43439">
    <property type="entry name" value="PHENYLACETATE-COENZYME A LIGASE"/>
    <property type="match status" value="1"/>
</dbReference>
<dbReference type="SUPFAM" id="SSF51735">
    <property type="entry name" value="NAD(P)-binding Rossmann-fold domains"/>
    <property type="match status" value="1"/>
</dbReference>
<dbReference type="Proteomes" id="UP000012174">
    <property type="component" value="Unassembled WGS sequence"/>
</dbReference>
<dbReference type="Gene3D" id="1.10.1200.10">
    <property type="entry name" value="ACP-like"/>
    <property type="match status" value="1"/>
</dbReference>
<dbReference type="AlphaFoldDB" id="M7T875"/>
<dbReference type="InterPro" id="IPR036291">
    <property type="entry name" value="NAD(P)-bd_dom_sf"/>
</dbReference>
<evidence type="ECO:0000313" key="4">
    <source>
        <dbReference type="EMBL" id="EMR72857.1"/>
    </source>
</evidence>
<dbReference type="Pfam" id="PF00550">
    <property type="entry name" value="PP-binding"/>
    <property type="match status" value="1"/>
</dbReference>
<dbReference type="EMBL" id="KB705362">
    <property type="protein sequence ID" value="EMR72857.1"/>
    <property type="molecule type" value="Genomic_DNA"/>
</dbReference>
<dbReference type="STRING" id="1287681.M7T875"/>
<evidence type="ECO:0000256" key="2">
    <source>
        <dbReference type="ARBA" id="ARBA00022553"/>
    </source>
</evidence>
<dbReference type="Pfam" id="PF23562">
    <property type="entry name" value="AMP-binding_C_3"/>
    <property type="match status" value="1"/>
</dbReference>
<name>M7T875_EUTLA</name>
<dbReference type="InterPro" id="IPR042099">
    <property type="entry name" value="ANL_N_sf"/>
</dbReference>
<dbReference type="InterPro" id="IPR036736">
    <property type="entry name" value="ACP-like_sf"/>
</dbReference>